<dbReference type="SUPFAM" id="SSF52540">
    <property type="entry name" value="P-loop containing nucleoside triphosphate hydrolases"/>
    <property type="match status" value="1"/>
</dbReference>
<dbReference type="SMART" id="SM00176">
    <property type="entry name" value="RAN"/>
    <property type="match status" value="1"/>
</dbReference>
<gene>
    <name evidence="1" type="ORF">SCF082_LOCUS3866</name>
</gene>
<dbReference type="PANTHER" id="PTHR47978">
    <property type="match status" value="1"/>
</dbReference>
<dbReference type="Gene3D" id="3.40.50.300">
    <property type="entry name" value="P-loop containing nucleotide triphosphate hydrolases"/>
    <property type="match status" value="1"/>
</dbReference>
<accession>A0ABP0HWR4</accession>
<sequence length="233" mass="26384">MAEEVPGPLAEDDQTPADLKIILCGDSAVGKSKMVERFLLEEYNPRTLSTFALTLFRYHHTAEDGRRWTIDFWDTAGQEQFLKLHASYYFQANACILAFDVTRKITYKNLETWYKEIRHYCPDIPVVCVANKIDVEPSMAKKKFNFPLTHQLPFFFVSCADGTNVVRVFKEAISLAIKNKEHPPDEVLAEIYALLAEDDRHPTKAETEATEETTYDEGPAEDASPPPPAPPVA</sequence>
<protein>
    <submittedName>
        <fullName evidence="1">Rab-like protein 2B</fullName>
    </submittedName>
</protein>
<dbReference type="PROSITE" id="PS51419">
    <property type="entry name" value="RAB"/>
    <property type="match status" value="1"/>
</dbReference>
<dbReference type="Pfam" id="PF00071">
    <property type="entry name" value="Ras"/>
    <property type="match status" value="1"/>
</dbReference>
<dbReference type="InterPro" id="IPR027417">
    <property type="entry name" value="P-loop_NTPase"/>
</dbReference>
<keyword evidence="2" id="KW-1185">Reference proteome</keyword>
<dbReference type="Proteomes" id="UP001642464">
    <property type="component" value="Unassembled WGS sequence"/>
</dbReference>
<reference evidence="1 2" key="1">
    <citation type="submission" date="2024-02" db="EMBL/GenBank/DDBJ databases">
        <authorList>
            <person name="Chen Y."/>
            <person name="Shah S."/>
            <person name="Dougan E. K."/>
            <person name="Thang M."/>
            <person name="Chan C."/>
        </authorList>
    </citation>
    <scope>NUCLEOTIDE SEQUENCE [LARGE SCALE GENOMIC DNA]</scope>
</reference>
<dbReference type="InterPro" id="IPR001806">
    <property type="entry name" value="Small_GTPase"/>
</dbReference>
<dbReference type="SMART" id="SM00175">
    <property type="entry name" value="RAB"/>
    <property type="match status" value="1"/>
</dbReference>
<dbReference type="SMART" id="SM00173">
    <property type="entry name" value="RAS"/>
    <property type="match status" value="1"/>
</dbReference>
<name>A0ABP0HWR4_9DINO</name>
<dbReference type="NCBIfam" id="TIGR00231">
    <property type="entry name" value="small_GTP"/>
    <property type="match status" value="1"/>
</dbReference>
<dbReference type="EMBL" id="CAXAMM010002002">
    <property type="protein sequence ID" value="CAK8994283.1"/>
    <property type="molecule type" value="Genomic_DNA"/>
</dbReference>
<dbReference type="InterPro" id="IPR005225">
    <property type="entry name" value="Small_GTP-bd"/>
</dbReference>
<evidence type="ECO:0000313" key="2">
    <source>
        <dbReference type="Proteomes" id="UP001642464"/>
    </source>
</evidence>
<organism evidence="1 2">
    <name type="scientific">Durusdinium trenchii</name>
    <dbReference type="NCBI Taxonomy" id="1381693"/>
    <lineage>
        <taxon>Eukaryota</taxon>
        <taxon>Sar</taxon>
        <taxon>Alveolata</taxon>
        <taxon>Dinophyceae</taxon>
        <taxon>Suessiales</taxon>
        <taxon>Symbiodiniaceae</taxon>
        <taxon>Durusdinium</taxon>
    </lineage>
</organism>
<evidence type="ECO:0000313" key="1">
    <source>
        <dbReference type="EMBL" id="CAK8994283.1"/>
    </source>
</evidence>
<dbReference type="SMART" id="SM00174">
    <property type="entry name" value="RHO"/>
    <property type="match status" value="1"/>
</dbReference>
<dbReference type="PRINTS" id="PR00449">
    <property type="entry name" value="RASTRNSFRMNG"/>
</dbReference>
<proteinExistence type="predicted"/>
<comment type="caution">
    <text evidence="1">The sequence shown here is derived from an EMBL/GenBank/DDBJ whole genome shotgun (WGS) entry which is preliminary data.</text>
</comment>